<protein>
    <submittedName>
        <fullName evidence="2">Uncharacterized protein</fullName>
    </submittedName>
</protein>
<evidence type="ECO:0000313" key="3">
    <source>
        <dbReference type="Proteomes" id="UP001500908"/>
    </source>
</evidence>
<dbReference type="RefSeq" id="WP_344974546.1">
    <property type="nucleotide sequence ID" value="NZ_BAABDD010000024.1"/>
</dbReference>
<dbReference type="EMBL" id="BAABDD010000024">
    <property type="protein sequence ID" value="GAA3757271.1"/>
    <property type="molecule type" value="Genomic_DNA"/>
</dbReference>
<dbReference type="InterPro" id="IPR029063">
    <property type="entry name" value="SAM-dependent_MTases_sf"/>
</dbReference>
<dbReference type="Gene3D" id="3.40.50.150">
    <property type="entry name" value="Vaccinia Virus protein VP39"/>
    <property type="match status" value="1"/>
</dbReference>
<proteinExistence type="predicted"/>
<sequence length="90" mass="10156">MTLNDPPGALKLRSAFELFILLLRNDGSLLLDFFSGPAWQRFPHAITEGFYRDIDDARDILNTSGFRGDEVHMHSSNRHRDQGATIAAKI</sequence>
<dbReference type="Proteomes" id="UP001500908">
    <property type="component" value="Unassembled WGS sequence"/>
</dbReference>
<gene>
    <name evidence="2" type="ORF">GCM10022402_39500</name>
</gene>
<comment type="caution">
    <text evidence="2">The sequence shown here is derived from an EMBL/GenBank/DDBJ whole genome shotgun (WGS) entry which is preliminary data.</text>
</comment>
<accession>A0ABP7GAK8</accession>
<organism evidence="2 3">
    <name type="scientific">Salinactinospora qingdaonensis</name>
    <dbReference type="NCBI Taxonomy" id="702744"/>
    <lineage>
        <taxon>Bacteria</taxon>
        <taxon>Bacillati</taxon>
        <taxon>Actinomycetota</taxon>
        <taxon>Actinomycetes</taxon>
        <taxon>Streptosporangiales</taxon>
        <taxon>Nocardiopsidaceae</taxon>
        <taxon>Salinactinospora</taxon>
    </lineage>
</organism>
<evidence type="ECO:0000313" key="2">
    <source>
        <dbReference type="EMBL" id="GAA3757271.1"/>
    </source>
</evidence>
<feature type="compositionally biased region" description="Basic and acidic residues" evidence="1">
    <location>
        <begin position="71"/>
        <end position="82"/>
    </location>
</feature>
<feature type="region of interest" description="Disordered" evidence="1">
    <location>
        <begin position="71"/>
        <end position="90"/>
    </location>
</feature>
<keyword evidence="3" id="KW-1185">Reference proteome</keyword>
<name>A0ABP7GAK8_9ACTN</name>
<evidence type="ECO:0000256" key="1">
    <source>
        <dbReference type="SAM" id="MobiDB-lite"/>
    </source>
</evidence>
<reference evidence="3" key="1">
    <citation type="journal article" date="2019" name="Int. J. Syst. Evol. Microbiol.">
        <title>The Global Catalogue of Microorganisms (GCM) 10K type strain sequencing project: providing services to taxonomists for standard genome sequencing and annotation.</title>
        <authorList>
            <consortium name="The Broad Institute Genomics Platform"/>
            <consortium name="The Broad Institute Genome Sequencing Center for Infectious Disease"/>
            <person name="Wu L."/>
            <person name="Ma J."/>
        </authorList>
    </citation>
    <scope>NUCLEOTIDE SEQUENCE [LARGE SCALE GENOMIC DNA]</scope>
    <source>
        <strain evidence="3">JCM 17137</strain>
    </source>
</reference>